<accession>A0A9P8T5J4</accession>
<dbReference type="RefSeq" id="XP_046061359.1">
    <property type="nucleotide sequence ID" value="XM_046205412.1"/>
</dbReference>
<gene>
    <name evidence="3" type="ORF">OGAPHI_004344</name>
</gene>
<feature type="region of interest" description="Disordered" evidence="2">
    <location>
        <begin position="626"/>
        <end position="682"/>
    </location>
</feature>
<keyword evidence="4" id="KW-1185">Reference proteome</keyword>
<organism evidence="3 4">
    <name type="scientific">Ogataea philodendri</name>
    <dbReference type="NCBI Taxonomy" id="1378263"/>
    <lineage>
        <taxon>Eukaryota</taxon>
        <taxon>Fungi</taxon>
        <taxon>Dikarya</taxon>
        <taxon>Ascomycota</taxon>
        <taxon>Saccharomycotina</taxon>
        <taxon>Pichiomycetes</taxon>
        <taxon>Pichiales</taxon>
        <taxon>Pichiaceae</taxon>
        <taxon>Ogataea</taxon>
    </lineage>
</organism>
<reference evidence="3" key="1">
    <citation type="journal article" date="2021" name="Open Biol.">
        <title>Shared evolutionary footprints suggest mitochondrial oxidative damage underlies multiple complex I losses in fungi.</title>
        <authorList>
            <person name="Schikora-Tamarit M.A."/>
            <person name="Marcet-Houben M."/>
            <person name="Nosek J."/>
            <person name="Gabaldon T."/>
        </authorList>
    </citation>
    <scope>NUCLEOTIDE SEQUENCE</scope>
    <source>
        <strain evidence="3">CBS6075</strain>
    </source>
</reference>
<feature type="compositionally biased region" description="Polar residues" evidence="2">
    <location>
        <begin position="626"/>
        <end position="650"/>
    </location>
</feature>
<proteinExistence type="predicted"/>
<keyword evidence="1" id="KW-0175">Coiled coil</keyword>
<sequence length="682" mass="77543">MFKPLLRGLEDAIQGPDASVKRVVSVSEELVGTLKSKDQKLNDELTVIYNNCVKGVDEEVIFLEALTRLIPFVKEPDVWKDRYLGICIDSAGLDLRLVDLATKLIQSMMSVDLARQLIGKYLDTTTSLEDTSFEQSEQDRFRRLNIRLIVGEWAKEHIQDFSATACDFLPTNELGMLVLIQAVFGEPWDLQVDSLPLFDAVVKLLDSEKPEVKECALNVVCVLSPLVLNATRTQFESLCAAFIRLTESDTDYMRLGSVLYAVDPKRFLTVSEEKLGSKFEMVLGRLKLHPSLIRDRSVDDAYTAQMIRQYVSENAQPRGVALERLLEDYGHLFSKDEEKENSSDSLQFLQREMMILNNELGFSEYARFSLIREHKKNDTKEIRLVVDLPKVQSLVPLESREQSTNTTQTTPLLQSNQRLRNENQRLMDQVDLLKSQVDDLQAQLAETKKSVDPLQEELSQLRNQAILLQQTKTLLEEKLDAAKWNSTETLAVNDADESEKDQLTKEIELANKQHSQLVAQMTLQHRKEMAEMEAELAALRLEKRQQTNKILKQQKLNFQTKLNEYQRAKEVLEEELREKDDKLLVLGSTQPIKIPQTSIPRPIGGYDSGTNLYKADETATWTKFNDQNNTIHSDSSSQATERPPTSSGLSFSIRRHADSTIDTSSISVKGRGGIQNKSKLKM</sequence>
<dbReference type="Proteomes" id="UP000769157">
    <property type="component" value="Unassembled WGS sequence"/>
</dbReference>
<dbReference type="EMBL" id="JAEUBE010000295">
    <property type="protein sequence ID" value="KAH3666155.1"/>
    <property type="molecule type" value="Genomic_DNA"/>
</dbReference>
<feature type="coiled-coil region" evidence="1">
    <location>
        <begin position="416"/>
        <end position="582"/>
    </location>
</feature>
<name>A0A9P8T5J4_9ASCO</name>
<evidence type="ECO:0000313" key="4">
    <source>
        <dbReference type="Proteomes" id="UP000769157"/>
    </source>
</evidence>
<dbReference type="Gene3D" id="1.20.5.4090">
    <property type="match status" value="1"/>
</dbReference>
<dbReference type="AlphaFoldDB" id="A0A9P8T5J4"/>
<dbReference type="OrthoDB" id="3991057at2759"/>
<dbReference type="GeneID" id="70236309"/>
<evidence type="ECO:0000256" key="2">
    <source>
        <dbReference type="SAM" id="MobiDB-lite"/>
    </source>
</evidence>
<comment type="caution">
    <text evidence="3">The sequence shown here is derived from an EMBL/GenBank/DDBJ whole genome shotgun (WGS) entry which is preliminary data.</text>
</comment>
<evidence type="ECO:0000256" key="1">
    <source>
        <dbReference type="SAM" id="Coils"/>
    </source>
</evidence>
<protein>
    <submittedName>
        <fullName evidence="3">Uncharacterized protein</fullName>
    </submittedName>
</protein>
<evidence type="ECO:0000313" key="3">
    <source>
        <dbReference type="EMBL" id="KAH3666155.1"/>
    </source>
</evidence>
<reference evidence="3" key="2">
    <citation type="submission" date="2021-01" db="EMBL/GenBank/DDBJ databases">
        <authorList>
            <person name="Schikora-Tamarit M.A."/>
        </authorList>
    </citation>
    <scope>NUCLEOTIDE SEQUENCE</scope>
    <source>
        <strain evidence="3">CBS6075</strain>
    </source>
</reference>